<protein>
    <submittedName>
        <fullName evidence="2">Uncharacterized protein</fullName>
    </submittedName>
</protein>
<dbReference type="EMBL" id="JAEMHK010000001">
    <property type="protein sequence ID" value="MBJ6798634.1"/>
    <property type="molecule type" value="Genomic_DNA"/>
</dbReference>
<name>A0ABS0YL04_9BACT</name>
<proteinExistence type="predicted"/>
<organism evidence="2 3">
    <name type="scientific">Geomonas propionica</name>
    <dbReference type="NCBI Taxonomy" id="2798582"/>
    <lineage>
        <taxon>Bacteria</taxon>
        <taxon>Pseudomonadati</taxon>
        <taxon>Thermodesulfobacteriota</taxon>
        <taxon>Desulfuromonadia</taxon>
        <taxon>Geobacterales</taxon>
        <taxon>Geobacteraceae</taxon>
        <taxon>Geomonas</taxon>
    </lineage>
</organism>
<evidence type="ECO:0000313" key="2">
    <source>
        <dbReference type="EMBL" id="MBJ6798634.1"/>
    </source>
</evidence>
<feature type="coiled-coil region" evidence="1">
    <location>
        <begin position="19"/>
        <end position="46"/>
    </location>
</feature>
<keyword evidence="1" id="KW-0175">Coiled coil</keyword>
<evidence type="ECO:0000313" key="3">
    <source>
        <dbReference type="Proteomes" id="UP000641025"/>
    </source>
</evidence>
<dbReference type="RefSeq" id="WP_199393172.1">
    <property type="nucleotide sequence ID" value="NZ_JAEMHK010000001.1"/>
</dbReference>
<evidence type="ECO:0000256" key="1">
    <source>
        <dbReference type="SAM" id="Coils"/>
    </source>
</evidence>
<dbReference type="Proteomes" id="UP000641025">
    <property type="component" value="Unassembled WGS sequence"/>
</dbReference>
<keyword evidence="3" id="KW-1185">Reference proteome</keyword>
<gene>
    <name evidence="2" type="ORF">JFN90_00645</name>
</gene>
<reference evidence="2 3" key="1">
    <citation type="submission" date="2020-12" db="EMBL/GenBank/DDBJ databases">
        <title>Geomonas sp. Red259, isolated from paddy soil.</title>
        <authorList>
            <person name="Xu Z."/>
            <person name="Zhang Z."/>
            <person name="Masuda Y."/>
            <person name="Itoh H."/>
            <person name="Senoo K."/>
        </authorList>
    </citation>
    <scope>NUCLEOTIDE SEQUENCE [LARGE SCALE GENOMIC DNA]</scope>
    <source>
        <strain evidence="2 3">Red259</strain>
    </source>
</reference>
<sequence length="55" mass="6499">MSVLYFDDAWDEDRLGWEVDRLRREIASIQAHIQRLEQAAAQKREDKLKRAQGSV</sequence>
<accession>A0ABS0YL04</accession>
<comment type="caution">
    <text evidence="2">The sequence shown here is derived from an EMBL/GenBank/DDBJ whole genome shotgun (WGS) entry which is preliminary data.</text>
</comment>